<evidence type="ECO:0000256" key="5">
    <source>
        <dbReference type="ARBA" id="ARBA00022691"/>
    </source>
</evidence>
<dbReference type="InterPro" id="IPR051419">
    <property type="entry name" value="Lys/N-term_MeTrsfase_sf"/>
</dbReference>
<dbReference type="Proteomes" id="UP001314263">
    <property type="component" value="Unassembled WGS sequence"/>
</dbReference>
<evidence type="ECO:0000313" key="10">
    <source>
        <dbReference type="EMBL" id="CAK0737423.1"/>
    </source>
</evidence>
<dbReference type="GO" id="GO:0008757">
    <property type="term" value="F:S-adenosylmethionine-dependent methyltransferase activity"/>
    <property type="evidence" value="ECO:0007669"/>
    <property type="project" value="InterPro"/>
</dbReference>
<dbReference type="PANTHER" id="PTHR12176">
    <property type="entry name" value="SAM-DEPENDENT METHYLTRANSFERASE SUPERFAMILY PROTEIN"/>
    <property type="match status" value="1"/>
</dbReference>
<keyword evidence="3" id="KW-0489">Methyltransferase</keyword>
<feature type="domain" description="Methyltransferase type 11" evidence="9">
    <location>
        <begin position="71"/>
        <end position="181"/>
    </location>
</feature>
<comment type="caution">
    <text evidence="10">The sequence shown here is derived from an EMBL/GenBank/DDBJ whole genome shotgun (WGS) entry which is preliminary data.</text>
</comment>
<comment type="similarity">
    <text evidence="1">Belongs to the methyltransferase superfamily.</text>
</comment>
<evidence type="ECO:0000256" key="8">
    <source>
        <dbReference type="ARBA" id="ARBA00067848"/>
    </source>
</evidence>
<sequence length="272" mass="31305">MTDPLQERGGTPAIAAERLNFLPAHNSEYLEPAYWEKRFQQEDEYEWFKGFAEFRHLVLPHLLKEDRILIIGCGNSLMAMDLWREGYRDITSVDLSQAVISRMASRAAAKGMGGMKWLVADMLNLQAFQSGAFDAVIEKGTMDVLFVDNDSPWDPSPEVRDRVSRMLDEVHRVLKRDGVFLSITFAQPHFRRPLLLAERFTWSMEVETFGEGFHYFVYVLRKGARKASDKPMHFVRGQHEGAEIDAAGNPLMEESMMHEHMDDADYLLRIDS</sequence>
<protein>
    <recommendedName>
        <fullName evidence="8">EEF1A lysine methyltransferase 4</fullName>
    </recommendedName>
</protein>
<keyword evidence="2" id="KW-0597">Phosphoprotein</keyword>
<reference evidence="10 11" key="1">
    <citation type="submission" date="2023-10" db="EMBL/GenBank/DDBJ databases">
        <authorList>
            <person name="Maclean D."/>
            <person name="Macfadyen A."/>
        </authorList>
    </citation>
    <scope>NUCLEOTIDE SEQUENCE [LARGE SCALE GENOMIC DNA]</scope>
</reference>
<evidence type="ECO:0000256" key="1">
    <source>
        <dbReference type="ARBA" id="ARBA00008361"/>
    </source>
</evidence>
<dbReference type="InterPro" id="IPR013216">
    <property type="entry name" value="Methyltransf_11"/>
</dbReference>
<evidence type="ECO:0000313" key="11">
    <source>
        <dbReference type="Proteomes" id="UP001314263"/>
    </source>
</evidence>
<dbReference type="EMBL" id="CAUYUE010000001">
    <property type="protein sequence ID" value="CAK0737423.1"/>
    <property type="molecule type" value="Genomic_DNA"/>
</dbReference>
<name>A0AAV1HS59_9CHLO</name>
<comment type="catalytic activity">
    <reaction evidence="6">
        <text>N(6),N(6)-dimethyl-L-lysyl-[protein] + S-adenosyl-L-methionine = N(6),N(6),N(6)-trimethyl-L-lysyl-[protein] + S-adenosyl-L-homocysteine + H(+)</text>
        <dbReference type="Rhea" id="RHEA:54200"/>
        <dbReference type="Rhea" id="RHEA-COMP:13826"/>
        <dbReference type="Rhea" id="RHEA-COMP:13827"/>
        <dbReference type="ChEBI" id="CHEBI:15378"/>
        <dbReference type="ChEBI" id="CHEBI:57856"/>
        <dbReference type="ChEBI" id="CHEBI:59789"/>
        <dbReference type="ChEBI" id="CHEBI:61961"/>
        <dbReference type="ChEBI" id="CHEBI:61976"/>
    </reaction>
</comment>
<evidence type="ECO:0000256" key="6">
    <source>
        <dbReference type="ARBA" id="ARBA00052410"/>
    </source>
</evidence>
<proteinExistence type="inferred from homology"/>
<dbReference type="Pfam" id="PF08241">
    <property type="entry name" value="Methyltransf_11"/>
    <property type="match status" value="1"/>
</dbReference>
<dbReference type="Gene3D" id="3.40.50.150">
    <property type="entry name" value="Vaccinia Virus protein VP39"/>
    <property type="match status" value="1"/>
</dbReference>
<dbReference type="PANTHER" id="PTHR12176:SF80">
    <property type="entry name" value="EEF1A LYSINE METHYLTRANSFERASE 4"/>
    <property type="match status" value="1"/>
</dbReference>
<gene>
    <name evidence="10" type="ORF">CVIRNUC_000910</name>
</gene>
<accession>A0AAV1HS59</accession>
<dbReference type="GO" id="GO:0032259">
    <property type="term" value="P:methylation"/>
    <property type="evidence" value="ECO:0007669"/>
    <property type="project" value="UniProtKB-KW"/>
</dbReference>
<dbReference type="AlphaFoldDB" id="A0AAV1HS59"/>
<dbReference type="SUPFAM" id="SSF53335">
    <property type="entry name" value="S-adenosyl-L-methionine-dependent methyltransferases"/>
    <property type="match status" value="1"/>
</dbReference>
<dbReference type="InterPro" id="IPR029063">
    <property type="entry name" value="SAM-dependent_MTases_sf"/>
</dbReference>
<comment type="function">
    <text evidence="7">Protein-lysine methyltransferase that efficiently catalyzes three successive methylations on 'Lys-36' in eukaryotic translation elongation factor 1 alpha (EEF1A1 or EEF1A2).</text>
</comment>
<evidence type="ECO:0000256" key="3">
    <source>
        <dbReference type="ARBA" id="ARBA00022603"/>
    </source>
</evidence>
<dbReference type="FunFam" id="3.40.50.150:FF:000111">
    <property type="entry name" value="EEF1A lysine methyltransferase 4"/>
    <property type="match status" value="1"/>
</dbReference>
<evidence type="ECO:0000256" key="7">
    <source>
        <dbReference type="ARBA" id="ARBA00059299"/>
    </source>
</evidence>
<evidence type="ECO:0000259" key="9">
    <source>
        <dbReference type="Pfam" id="PF08241"/>
    </source>
</evidence>
<keyword evidence="11" id="KW-1185">Reference proteome</keyword>
<dbReference type="CDD" id="cd02440">
    <property type="entry name" value="AdoMet_MTases"/>
    <property type="match status" value="1"/>
</dbReference>
<keyword evidence="4" id="KW-0808">Transferase</keyword>
<evidence type="ECO:0000256" key="2">
    <source>
        <dbReference type="ARBA" id="ARBA00022553"/>
    </source>
</evidence>
<organism evidence="10 11">
    <name type="scientific">Coccomyxa viridis</name>
    <dbReference type="NCBI Taxonomy" id="1274662"/>
    <lineage>
        <taxon>Eukaryota</taxon>
        <taxon>Viridiplantae</taxon>
        <taxon>Chlorophyta</taxon>
        <taxon>core chlorophytes</taxon>
        <taxon>Trebouxiophyceae</taxon>
        <taxon>Trebouxiophyceae incertae sedis</taxon>
        <taxon>Coccomyxaceae</taxon>
        <taxon>Coccomyxa</taxon>
    </lineage>
</organism>
<keyword evidence="5" id="KW-0949">S-adenosyl-L-methionine</keyword>
<evidence type="ECO:0000256" key="4">
    <source>
        <dbReference type="ARBA" id="ARBA00022679"/>
    </source>
</evidence>